<comment type="caution">
    <text evidence="2">The sequence shown here is derived from an EMBL/GenBank/DDBJ whole genome shotgun (WGS) entry which is preliminary data.</text>
</comment>
<evidence type="ECO:0000256" key="1">
    <source>
        <dbReference type="SAM" id="Coils"/>
    </source>
</evidence>
<protein>
    <submittedName>
        <fullName evidence="2">Uncharacterized protein</fullName>
    </submittedName>
</protein>
<sequence>MAIQVPVSWGELIDKIAILEIKSERIADAAKLANVRTELTALADVRDANLPSESKVLDDLATLTADIKKVNEALWEIEDDIRDCERDKDFGEHFVELARSVYKTNDRRAALKRDINMLLGSALVEEKSYQSYE</sequence>
<organism evidence="2 3">
    <name type="scientific">Oceanibaculum indicum</name>
    <dbReference type="NCBI Taxonomy" id="526216"/>
    <lineage>
        <taxon>Bacteria</taxon>
        <taxon>Pseudomonadati</taxon>
        <taxon>Pseudomonadota</taxon>
        <taxon>Alphaproteobacteria</taxon>
        <taxon>Rhodospirillales</taxon>
        <taxon>Oceanibaculaceae</taxon>
        <taxon>Oceanibaculum</taxon>
    </lineage>
</organism>
<dbReference type="InterPro" id="IPR046163">
    <property type="entry name" value="DUF6165"/>
</dbReference>
<keyword evidence="1" id="KW-0175">Coiled coil</keyword>
<reference evidence="2 3" key="1">
    <citation type="submission" date="2018-10" db="EMBL/GenBank/DDBJ databases">
        <title>Comparative analysis of microorganisms from saline springs in Andes Mountain Range, Colombia.</title>
        <authorList>
            <person name="Rubin E."/>
        </authorList>
    </citation>
    <scope>NUCLEOTIDE SEQUENCE [LARGE SCALE GENOMIC DNA]</scope>
    <source>
        <strain evidence="2 3">USBA 36</strain>
    </source>
</reference>
<evidence type="ECO:0000313" key="3">
    <source>
        <dbReference type="Proteomes" id="UP000277424"/>
    </source>
</evidence>
<dbReference type="Pfam" id="PF19662">
    <property type="entry name" value="DUF6165"/>
    <property type="match status" value="1"/>
</dbReference>
<dbReference type="AlphaFoldDB" id="A0A420WB99"/>
<name>A0A420WB99_9PROT</name>
<feature type="coiled-coil region" evidence="1">
    <location>
        <begin position="60"/>
        <end position="87"/>
    </location>
</feature>
<dbReference type="EMBL" id="RBIG01000003">
    <property type="protein sequence ID" value="RKQ68258.1"/>
    <property type="molecule type" value="Genomic_DNA"/>
</dbReference>
<dbReference type="RefSeq" id="WP_121220824.1">
    <property type="nucleotide sequence ID" value="NZ_RBIG01000003.1"/>
</dbReference>
<gene>
    <name evidence="2" type="ORF">BCL74_2735</name>
</gene>
<dbReference type="OrthoDB" id="9155693at2"/>
<proteinExistence type="predicted"/>
<evidence type="ECO:0000313" key="2">
    <source>
        <dbReference type="EMBL" id="RKQ68258.1"/>
    </source>
</evidence>
<dbReference type="Proteomes" id="UP000277424">
    <property type="component" value="Unassembled WGS sequence"/>
</dbReference>
<accession>A0A420WB99</accession>